<dbReference type="Pfam" id="PF07110">
    <property type="entry name" value="EthD"/>
    <property type="match status" value="1"/>
</dbReference>
<dbReference type="Gene3D" id="3.30.70.100">
    <property type="match status" value="1"/>
</dbReference>
<gene>
    <name evidence="2" type="ORF">AQS8620_02394</name>
</gene>
<dbReference type="EMBL" id="FWFS01000008">
    <property type="protein sequence ID" value="SLN54244.1"/>
    <property type="molecule type" value="Genomic_DNA"/>
</dbReference>
<proteinExistence type="predicted"/>
<evidence type="ECO:0000313" key="3">
    <source>
        <dbReference type="Proteomes" id="UP000193862"/>
    </source>
</evidence>
<dbReference type="OrthoDB" id="6369070at2"/>
<dbReference type="InterPro" id="IPR011008">
    <property type="entry name" value="Dimeric_a/b-barrel"/>
</dbReference>
<keyword evidence="3" id="KW-1185">Reference proteome</keyword>
<dbReference type="GO" id="GO:0016491">
    <property type="term" value="F:oxidoreductase activity"/>
    <property type="evidence" value="ECO:0007669"/>
    <property type="project" value="InterPro"/>
</dbReference>
<organism evidence="2 3">
    <name type="scientific">Aquimixticola soesokkakensis</name>
    <dbReference type="NCBI Taxonomy" id="1519096"/>
    <lineage>
        <taxon>Bacteria</taxon>
        <taxon>Pseudomonadati</taxon>
        <taxon>Pseudomonadota</taxon>
        <taxon>Alphaproteobacteria</taxon>
        <taxon>Rhodobacterales</taxon>
        <taxon>Paracoccaceae</taxon>
        <taxon>Aquimixticola</taxon>
    </lineage>
</organism>
<dbReference type="SUPFAM" id="SSF54909">
    <property type="entry name" value="Dimeric alpha+beta barrel"/>
    <property type="match status" value="1"/>
</dbReference>
<protein>
    <submittedName>
        <fullName evidence="2">EthD protein</fullName>
    </submittedName>
</protein>
<evidence type="ECO:0000259" key="1">
    <source>
        <dbReference type="Pfam" id="PF07110"/>
    </source>
</evidence>
<dbReference type="InterPro" id="IPR009799">
    <property type="entry name" value="EthD_dom"/>
</dbReference>
<dbReference type="NCBIfam" id="TIGR02118">
    <property type="entry name" value="EthD family reductase"/>
    <property type="match status" value="1"/>
</dbReference>
<feature type="domain" description="EthD" evidence="1">
    <location>
        <begin position="127"/>
        <end position="208"/>
    </location>
</feature>
<dbReference type="RefSeq" id="WP_085837098.1">
    <property type="nucleotide sequence ID" value="NZ_FWFS01000008.1"/>
</dbReference>
<reference evidence="2 3" key="1">
    <citation type="submission" date="2017-03" db="EMBL/GenBank/DDBJ databases">
        <authorList>
            <person name="Afonso C.L."/>
            <person name="Miller P.J."/>
            <person name="Scott M.A."/>
            <person name="Spackman E."/>
            <person name="Goraichik I."/>
            <person name="Dimitrov K.M."/>
            <person name="Suarez D.L."/>
            <person name="Swayne D.E."/>
        </authorList>
    </citation>
    <scope>NUCLEOTIDE SEQUENCE [LARGE SCALE GENOMIC DNA]</scope>
    <source>
        <strain evidence="2 3">CECT 8620</strain>
    </source>
</reference>
<name>A0A1Y5T281_9RHOB</name>
<dbReference type="AlphaFoldDB" id="A0A1Y5T281"/>
<accession>A0A1Y5T281</accession>
<evidence type="ECO:0000313" key="2">
    <source>
        <dbReference type="EMBL" id="SLN54244.1"/>
    </source>
</evidence>
<dbReference type="Proteomes" id="UP000193862">
    <property type="component" value="Unassembled WGS sequence"/>
</dbReference>
<sequence length="225" mass="24738">MISIMTLMKTNSELTDDIMTEAAPDMAQPIDPNGPVLGRVFNRVSDRSQKGITYARSDIEFDAIGQFFCRDISSGMTAAGEGVLDMTMGVPGDVVDAVDLILCLQNTVVEPPKDGSCLKRMSILRKRPDVSAEFFQEQWFELHAILVKRLPGLKGYRQNLVLDGPRNAQGEMMVDGMVELWFEDGAAIDAAFGSDIGNTTMMHAKEFIAEISTFLVEPHCVRGLS</sequence>